<dbReference type="OrthoDB" id="1452822at2"/>
<dbReference type="GO" id="GO:0016989">
    <property type="term" value="F:sigma factor antagonist activity"/>
    <property type="evidence" value="ECO:0007669"/>
    <property type="project" value="TreeGrafter"/>
</dbReference>
<keyword evidence="1" id="KW-1133">Transmembrane helix</keyword>
<protein>
    <submittedName>
        <fullName evidence="4">FecR family protein</fullName>
    </submittedName>
</protein>
<evidence type="ECO:0000313" key="5">
    <source>
        <dbReference type="Proteomes" id="UP000248790"/>
    </source>
</evidence>
<dbReference type="Proteomes" id="UP000248790">
    <property type="component" value="Unassembled WGS sequence"/>
</dbReference>
<dbReference type="InterPro" id="IPR012373">
    <property type="entry name" value="Ferrdict_sens_TM"/>
</dbReference>
<feature type="domain" description="FecR protein" evidence="2">
    <location>
        <begin position="136"/>
        <end position="221"/>
    </location>
</feature>
<keyword evidence="1" id="KW-0472">Membrane</keyword>
<gene>
    <name evidence="4" type="ORF">LX87_00590</name>
</gene>
<keyword evidence="1" id="KW-0812">Transmembrane</keyword>
<comment type="caution">
    <text evidence="4">The sequence shown here is derived from an EMBL/GenBank/DDBJ whole genome shotgun (WGS) entry which is preliminary data.</text>
</comment>
<name>A0A327X5V5_LARAB</name>
<proteinExistence type="predicted"/>
<reference evidence="4 5" key="1">
    <citation type="submission" date="2018-06" db="EMBL/GenBank/DDBJ databases">
        <title>Genomic Encyclopedia of Archaeal and Bacterial Type Strains, Phase II (KMG-II): from individual species to whole genera.</title>
        <authorList>
            <person name="Goeker M."/>
        </authorList>
    </citation>
    <scope>NUCLEOTIDE SEQUENCE [LARGE SCALE GENOMIC DNA]</scope>
    <source>
        <strain evidence="4 5">DSM 21851</strain>
    </source>
</reference>
<dbReference type="InterPro" id="IPR032508">
    <property type="entry name" value="FecR_C"/>
</dbReference>
<evidence type="ECO:0000313" key="4">
    <source>
        <dbReference type="EMBL" id="RAK02470.1"/>
    </source>
</evidence>
<dbReference type="Gene3D" id="3.55.50.30">
    <property type="match status" value="1"/>
</dbReference>
<evidence type="ECO:0000259" key="3">
    <source>
        <dbReference type="Pfam" id="PF16344"/>
    </source>
</evidence>
<dbReference type="PANTHER" id="PTHR30273:SF2">
    <property type="entry name" value="PROTEIN FECR"/>
    <property type="match status" value="1"/>
</dbReference>
<keyword evidence="5" id="KW-1185">Reference proteome</keyword>
<evidence type="ECO:0000256" key="1">
    <source>
        <dbReference type="SAM" id="Phobius"/>
    </source>
</evidence>
<feature type="transmembrane region" description="Helical" evidence="1">
    <location>
        <begin position="86"/>
        <end position="106"/>
    </location>
</feature>
<dbReference type="PIRSF" id="PIRSF018266">
    <property type="entry name" value="FecR"/>
    <property type="match status" value="1"/>
</dbReference>
<dbReference type="InterPro" id="IPR006860">
    <property type="entry name" value="FecR"/>
</dbReference>
<dbReference type="EMBL" id="QLMC01000001">
    <property type="protein sequence ID" value="RAK02470.1"/>
    <property type="molecule type" value="Genomic_DNA"/>
</dbReference>
<sequence length="340" mass="38086">MENNYPSPELLEKYLVGCCSPEEARQVERWYDSFENHQNLAQAHPETENPAHADKILEEIRQRIEVRTRESRPKSVRRLWPGKNGLWTLSGVAAAVIILAVGVWQIQRPEQAETPVPLASLTSPLATLENKGKTILRQELSDGSVVWLNPATKLHVPKRFASSVRNVQLEGEAFFEVRRDTTRPFVIQTGKLKTEVLGTTFNVRAYRNSPRFEVSVVTGKVAVSVADQKKILLTARQQAFFNPAAESLAKTGLSPSAKPKLWEPTTIAFEWTSLRQVADALEATFGVRILFRNPALRDCKLRADFTNMRLPAILNLLCKTTDVSYTLDGQQIVLDGPGCL</sequence>
<feature type="domain" description="Protein FecR C-terminal" evidence="3">
    <location>
        <begin position="267"/>
        <end position="333"/>
    </location>
</feature>
<organism evidence="4 5">
    <name type="scientific">Larkinella arboricola</name>
    <dbReference type="NCBI Taxonomy" id="643671"/>
    <lineage>
        <taxon>Bacteria</taxon>
        <taxon>Pseudomonadati</taxon>
        <taxon>Bacteroidota</taxon>
        <taxon>Cytophagia</taxon>
        <taxon>Cytophagales</taxon>
        <taxon>Spirosomataceae</taxon>
        <taxon>Larkinella</taxon>
    </lineage>
</organism>
<dbReference type="RefSeq" id="WP_111626670.1">
    <property type="nucleotide sequence ID" value="NZ_QLMC01000001.1"/>
</dbReference>
<dbReference type="Pfam" id="PF04773">
    <property type="entry name" value="FecR"/>
    <property type="match status" value="1"/>
</dbReference>
<dbReference type="Gene3D" id="2.60.120.1440">
    <property type="match status" value="1"/>
</dbReference>
<accession>A0A327X5V5</accession>
<dbReference type="Pfam" id="PF16344">
    <property type="entry name" value="FecR_C"/>
    <property type="match status" value="1"/>
</dbReference>
<dbReference type="AlphaFoldDB" id="A0A327X5V5"/>
<evidence type="ECO:0000259" key="2">
    <source>
        <dbReference type="Pfam" id="PF04773"/>
    </source>
</evidence>
<dbReference type="PANTHER" id="PTHR30273">
    <property type="entry name" value="PERIPLASMIC SIGNAL SENSOR AND SIGMA FACTOR ACTIVATOR FECR-RELATED"/>
    <property type="match status" value="1"/>
</dbReference>